<keyword evidence="1" id="KW-1133">Transmembrane helix</keyword>
<proteinExistence type="predicted"/>
<organism evidence="2">
    <name type="scientific">Cacopsylla melanoneura</name>
    <dbReference type="NCBI Taxonomy" id="428564"/>
    <lineage>
        <taxon>Eukaryota</taxon>
        <taxon>Metazoa</taxon>
        <taxon>Ecdysozoa</taxon>
        <taxon>Arthropoda</taxon>
        <taxon>Hexapoda</taxon>
        <taxon>Insecta</taxon>
        <taxon>Pterygota</taxon>
        <taxon>Neoptera</taxon>
        <taxon>Paraneoptera</taxon>
        <taxon>Hemiptera</taxon>
        <taxon>Sternorrhyncha</taxon>
        <taxon>Psylloidea</taxon>
        <taxon>Psyllidae</taxon>
        <taxon>Psyllinae</taxon>
        <taxon>Cacopsylla</taxon>
    </lineage>
</organism>
<keyword evidence="1" id="KW-0812">Transmembrane</keyword>
<keyword evidence="1" id="KW-0472">Membrane</keyword>
<dbReference type="AlphaFoldDB" id="A0A8D8Q222"/>
<evidence type="ECO:0000256" key="1">
    <source>
        <dbReference type="SAM" id="Phobius"/>
    </source>
</evidence>
<accession>A0A8D8Q222</accession>
<reference evidence="2" key="1">
    <citation type="submission" date="2021-05" db="EMBL/GenBank/DDBJ databases">
        <authorList>
            <person name="Alioto T."/>
            <person name="Alioto T."/>
            <person name="Gomez Garrido J."/>
        </authorList>
    </citation>
    <scope>NUCLEOTIDE SEQUENCE</scope>
</reference>
<evidence type="ECO:0000313" key="2">
    <source>
        <dbReference type="EMBL" id="CAG6622375.1"/>
    </source>
</evidence>
<name>A0A8D8Q222_9HEMI</name>
<protein>
    <submittedName>
        <fullName evidence="2">Uncharacterized protein</fullName>
    </submittedName>
</protein>
<feature type="transmembrane region" description="Helical" evidence="1">
    <location>
        <begin position="7"/>
        <end position="27"/>
    </location>
</feature>
<sequence length="159" mass="18367">MLSTAGSFVVLLFTLLFLDGLWLYLLLTLILPLGLFVQIGDWVLLVSYCSFRNVQPNSKCPPRVSVRVPMSDVTGTYLIRACTVVTKHKIRHSERCCKGRKQVIVLFIQDTLDLYLSLSRLAGSDNTRHINYEFHYSTNWFLWLYRYTFFQLKCGSSIA</sequence>
<dbReference type="EMBL" id="HBUF01052404">
    <property type="protein sequence ID" value="CAG6622375.1"/>
    <property type="molecule type" value="Transcribed_RNA"/>
</dbReference>